<keyword evidence="8 12" id="KW-0413">Isomerase</keyword>
<keyword evidence="3" id="KW-0997">Cell inner membrane</keyword>
<comment type="subcellular location">
    <subcellularLocation>
        <location evidence="1">Cell inner membrane</location>
        <topology evidence="1">Single-pass type II membrane protein</topology>
        <orientation evidence="1">Periplasmic side</orientation>
    </subcellularLocation>
</comment>
<dbReference type="RefSeq" id="WP_066882954.1">
    <property type="nucleotide sequence ID" value="NZ_LODL01000019.1"/>
</dbReference>
<evidence type="ECO:0000256" key="13">
    <source>
        <dbReference type="SAM" id="Phobius"/>
    </source>
</evidence>
<comment type="caution">
    <text evidence="15">The sequence shown here is derived from an EMBL/GenBank/DDBJ whole genome shotgun (WGS) entry which is preliminary data.</text>
</comment>
<dbReference type="GO" id="GO:0003755">
    <property type="term" value="F:peptidyl-prolyl cis-trans isomerase activity"/>
    <property type="evidence" value="ECO:0007669"/>
    <property type="project" value="UniProtKB-KW"/>
</dbReference>
<proteinExistence type="inferred from homology"/>
<evidence type="ECO:0000256" key="5">
    <source>
        <dbReference type="ARBA" id="ARBA00022989"/>
    </source>
</evidence>
<dbReference type="InterPro" id="IPR000297">
    <property type="entry name" value="PPIase_PpiC"/>
</dbReference>
<evidence type="ECO:0000256" key="1">
    <source>
        <dbReference type="ARBA" id="ARBA00004382"/>
    </source>
</evidence>
<keyword evidence="12" id="KW-0697">Rotamase</keyword>
<evidence type="ECO:0000313" key="15">
    <source>
        <dbReference type="EMBL" id="KXB31151.1"/>
    </source>
</evidence>
<evidence type="ECO:0000256" key="10">
    <source>
        <dbReference type="ARBA" id="ARBA00040743"/>
    </source>
</evidence>
<reference evidence="15 16" key="1">
    <citation type="submission" date="2015-12" db="EMBL/GenBank/DDBJ databases">
        <title>Nitrous oxide reduction kinetics distinguish bacteria harboring typical versus atypical NosZ.</title>
        <authorList>
            <person name="Yoon S."/>
            <person name="Nissen S."/>
            <person name="Park D."/>
            <person name="Sanford R.A."/>
            <person name="Loeffler F.E."/>
        </authorList>
    </citation>
    <scope>NUCLEOTIDE SEQUENCE [LARGE SCALE GENOMIC DNA]</scope>
    <source>
        <strain evidence="15 16">ATCC BAA-841</strain>
    </source>
</reference>
<dbReference type="PROSITE" id="PS50198">
    <property type="entry name" value="PPIC_PPIASE_2"/>
    <property type="match status" value="1"/>
</dbReference>
<dbReference type="Pfam" id="PF13616">
    <property type="entry name" value="Rotamase_3"/>
    <property type="match status" value="1"/>
</dbReference>
<keyword evidence="7" id="KW-0143">Chaperone</keyword>
<accession>A0A133XJP2</accession>
<evidence type="ECO:0000313" key="16">
    <source>
        <dbReference type="Proteomes" id="UP000070186"/>
    </source>
</evidence>
<gene>
    <name evidence="15" type="ORF">AT959_10735</name>
</gene>
<keyword evidence="2" id="KW-1003">Cell membrane</keyword>
<evidence type="ECO:0000256" key="3">
    <source>
        <dbReference type="ARBA" id="ARBA00022519"/>
    </source>
</evidence>
<dbReference type="InterPro" id="IPR027304">
    <property type="entry name" value="Trigger_fact/SurA_dom_sf"/>
</dbReference>
<dbReference type="STRING" id="281362.AT959_10735"/>
<dbReference type="Gene3D" id="1.10.4030.10">
    <property type="entry name" value="Porin chaperone SurA, peptide-binding domain"/>
    <property type="match status" value="1"/>
</dbReference>
<dbReference type="InterPro" id="IPR046357">
    <property type="entry name" value="PPIase_dom_sf"/>
</dbReference>
<evidence type="ECO:0000256" key="2">
    <source>
        <dbReference type="ARBA" id="ARBA00022475"/>
    </source>
</evidence>
<evidence type="ECO:0000259" key="14">
    <source>
        <dbReference type="PROSITE" id="PS50198"/>
    </source>
</evidence>
<dbReference type="GO" id="GO:0005886">
    <property type="term" value="C:plasma membrane"/>
    <property type="evidence" value="ECO:0007669"/>
    <property type="project" value="UniProtKB-SubCell"/>
</dbReference>
<sequence length="625" mass="68810">MFDAVRNNKKIVQIFLALITLPFAFFGVESYVRSVGSGDDVATIGDIKVTQQQFQQALREQQERLRAQMGQVDPKLLDTPEARKAIIDDLVDQRLLMLEAGKKRMFASDEAIRRTIGGIDAFKVDGRFSTERYEAALRAQGMTPAGFEAQLRQDLTLQQLAGAVGQSGLMARTVAERVLALQTEKREVMEYRLPLDAYLDKVKLAGDAAKKFYDENGKQFELPEQARVEYVVLSMETIGAQLAVTEAEIKSWYDGHKERFQQPEERRASHILVASEKLGKDKAKAKAEDLLKEIRKNPASFSDLAKKNSDDPGSASKGGDLGFFGKGMMVKPFEEAAYALKESEISGIVESDFGFHIIKLTGVHAAKEKPLADVKAEIEVELKKAAASRKFAEAAESFSNIVYEQPDSLKPAAEKFKLTVKQSEWIGRQPNPANGPLGNEKLLAALFSDDSVKSKRNTEAVEIAQNTLVAARLVEYKPAALQAFEGVQGSIETLLKRKEAQALAVQDGEARLESLKKGEDKLAWGAPKSVSRLDARLIPPVAVATVFKMDAGKLPAYAGVELPGSGFTLFKLSRLEAGAKLDDARQQAMLRQLGQLSAQEDVQVYLAALRNRYKVEINQAALEAK</sequence>
<keyword evidence="4 13" id="KW-0812">Transmembrane</keyword>
<dbReference type="Proteomes" id="UP000070186">
    <property type="component" value="Unassembled WGS sequence"/>
</dbReference>
<name>A0A133XJP2_9RHOO</name>
<keyword evidence="6 13" id="KW-0472">Membrane</keyword>
<dbReference type="PROSITE" id="PS01096">
    <property type="entry name" value="PPIC_PPIASE_1"/>
    <property type="match status" value="1"/>
</dbReference>
<dbReference type="PANTHER" id="PTHR47529">
    <property type="entry name" value="PEPTIDYL-PROLYL CIS-TRANS ISOMERASE D"/>
    <property type="match status" value="1"/>
</dbReference>
<dbReference type="EMBL" id="LODL01000019">
    <property type="protein sequence ID" value="KXB31151.1"/>
    <property type="molecule type" value="Genomic_DNA"/>
</dbReference>
<dbReference type="AlphaFoldDB" id="A0A133XJP2"/>
<dbReference type="Gene3D" id="3.10.50.40">
    <property type="match status" value="1"/>
</dbReference>
<keyword evidence="5 13" id="KW-1133">Transmembrane helix</keyword>
<evidence type="ECO:0000256" key="7">
    <source>
        <dbReference type="ARBA" id="ARBA00023186"/>
    </source>
</evidence>
<evidence type="ECO:0000256" key="6">
    <source>
        <dbReference type="ARBA" id="ARBA00023136"/>
    </source>
</evidence>
<dbReference type="Pfam" id="PF13624">
    <property type="entry name" value="SurA_N_3"/>
    <property type="match status" value="1"/>
</dbReference>
<protein>
    <recommendedName>
        <fullName evidence="10">Periplasmic chaperone PpiD</fullName>
    </recommendedName>
    <alternativeName>
        <fullName evidence="11">Periplasmic folding chaperone</fullName>
    </alternativeName>
</protein>
<dbReference type="SUPFAM" id="SSF54534">
    <property type="entry name" value="FKBP-like"/>
    <property type="match status" value="1"/>
</dbReference>
<dbReference type="InterPro" id="IPR052029">
    <property type="entry name" value="PpiD_chaperone"/>
</dbReference>
<keyword evidence="16" id="KW-1185">Reference proteome</keyword>
<dbReference type="PANTHER" id="PTHR47529:SF1">
    <property type="entry name" value="PERIPLASMIC CHAPERONE PPID"/>
    <property type="match status" value="1"/>
</dbReference>
<evidence type="ECO:0000256" key="9">
    <source>
        <dbReference type="ARBA" id="ARBA00038408"/>
    </source>
</evidence>
<evidence type="ECO:0000256" key="8">
    <source>
        <dbReference type="ARBA" id="ARBA00023235"/>
    </source>
</evidence>
<feature type="domain" description="PpiC" evidence="14">
    <location>
        <begin position="263"/>
        <end position="362"/>
    </location>
</feature>
<evidence type="ECO:0000256" key="4">
    <source>
        <dbReference type="ARBA" id="ARBA00022692"/>
    </source>
</evidence>
<evidence type="ECO:0000256" key="11">
    <source>
        <dbReference type="ARBA" id="ARBA00042775"/>
    </source>
</evidence>
<dbReference type="SUPFAM" id="SSF109998">
    <property type="entry name" value="Triger factor/SurA peptide-binding domain-like"/>
    <property type="match status" value="1"/>
</dbReference>
<evidence type="ECO:0000256" key="12">
    <source>
        <dbReference type="PROSITE-ProRule" id="PRU00278"/>
    </source>
</evidence>
<dbReference type="InterPro" id="IPR023058">
    <property type="entry name" value="PPIase_PpiC_CS"/>
</dbReference>
<comment type="similarity">
    <text evidence="9">Belongs to the PpiD chaperone family.</text>
</comment>
<feature type="transmembrane region" description="Helical" evidence="13">
    <location>
        <begin position="12"/>
        <end position="32"/>
    </location>
</feature>
<organism evidence="15 16">
    <name type="scientific">Dechloromonas denitrificans</name>
    <dbReference type="NCBI Taxonomy" id="281362"/>
    <lineage>
        <taxon>Bacteria</taxon>
        <taxon>Pseudomonadati</taxon>
        <taxon>Pseudomonadota</taxon>
        <taxon>Betaproteobacteria</taxon>
        <taxon>Rhodocyclales</taxon>
        <taxon>Azonexaceae</taxon>
        <taxon>Dechloromonas</taxon>
    </lineage>
</organism>